<evidence type="ECO:0000256" key="1">
    <source>
        <dbReference type="SAM" id="MobiDB-lite"/>
    </source>
</evidence>
<name>A0A4Q2CYY0_9AGAR</name>
<proteinExistence type="predicted"/>
<reference evidence="2 3" key="1">
    <citation type="submission" date="2019-01" db="EMBL/GenBank/DDBJ databases">
        <title>Draft genome sequence of Psathyrella aberdarensis IHI B618.</title>
        <authorList>
            <person name="Buettner E."/>
            <person name="Kellner H."/>
        </authorList>
    </citation>
    <scope>NUCLEOTIDE SEQUENCE [LARGE SCALE GENOMIC DNA]</scope>
    <source>
        <strain evidence="2 3">IHI B618</strain>
    </source>
</reference>
<gene>
    <name evidence="2" type="ORF">EST38_g13782</name>
</gene>
<accession>A0A4Q2CYY0</accession>
<dbReference type="EMBL" id="SDEE01001429">
    <property type="protein sequence ID" value="RXW12070.1"/>
    <property type="molecule type" value="Genomic_DNA"/>
</dbReference>
<evidence type="ECO:0000313" key="3">
    <source>
        <dbReference type="Proteomes" id="UP000290288"/>
    </source>
</evidence>
<feature type="region of interest" description="Disordered" evidence="1">
    <location>
        <begin position="441"/>
        <end position="543"/>
    </location>
</feature>
<keyword evidence="3" id="KW-1185">Reference proteome</keyword>
<dbReference type="STRING" id="2316362.A0A4Q2CYY0"/>
<feature type="compositionally biased region" description="Basic and acidic residues" evidence="1">
    <location>
        <begin position="475"/>
        <end position="484"/>
    </location>
</feature>
<evidence type="ECO:0000313" key="2">
    <source>
        <dbReference type="EMBL" id="RXW12070.1"/>
    </source>
</evidence>
<sequence length="577" mass="64144">MSTTNSPNQNLALSDAQLSEDVKAKAKEDAQAGIISKVHQDWLRTHLDTFLAYCNTQNAKGAGVRKVGGVKGEKKAWVLANVWPGFVKEYKLDGKAGAPLEPLRKKIVKWYANHCKPKNIPTKSQAVTSANKPRAATAIELFGKDNVETINKCVKEIRKMTGRTTQQVNLEAYREVRDSMFSQLGEAELLEFKEKAAAENEKQKRKPDPQHIYDNQLHLSNNTMAVLRKLGGDDWGQHGSVVFFVQAAYRDQKNRWKTLTTTVTTPGMKNTDFREYLGEEVYQGTFRAPFRNFLDILFPAPDETPESGLAITFNCDRYPQLPDIDIESTPPKITRSIIKEYLDAVWVSTGYTKIFNCAEEVKYLTSIDLEDMDMGQLYRNITLCQAHGALSFALNESLTYELLNDLIEDGFDGDSDILELPDPSAIRCKGNKAGNIAVPSREKSGKINAAQQQPPLSPPQVSTNSKSPSPIDFSPDMHDADKSTSGKTASPPPGRMSPSPFRYSDDNEWQGIDSTRSPSPVPFDNSDRYGEIQTKTPSPCPTPPFVGTAATAKDPYNTAVFDVFVWGAYFEQTKCKG</sequence>
<protein>
    <submittedName>
        <fullName evidence="2">Uncharacterized protein</fullName>
    </submittedName>
</protein>
<organism evidence="2 3">
    <name type="scientific">Candolleomyces aberdarensis</name>
    <dbReference type="NCBI Taxonomy" id="2316362"/>
    <lineage>
        <taxon>Eukaryota</taxon>
        <taxon>Fungi</taxon>
        <taxon>Dikarya</taxon>
        <taxon>Basidiomycota</taxon>
        <taxon>Agaricomycotina</taxon>
        <taxon>Agaricomycetes</taxon>
        <taxon>Agaricomycetidae</taxon>
        <taxon>Agaricales</taxon>
        <taxon>Agaricineae</taxon>
        <taxon>Psathyrellaceae</taxon>
        <taxon>Candolleomyces</taxon>
    </lineage>
</organism>
<dbReference type="OrthoDB" id="3061702at2759"/>
<dbReference type="Proteomes" id="UP000290288">
    <property type="component" value="Unassembled WGS sequence"/>
</dbReference>
<comment type="caution">
    <text evidence="2">The sequence shown here is derived from an EMBL/GenBank/DDBJ whole genome shotgun (WGS) entry which is preliminary data.</text>
</comment>
<dbReference type="AlphaFoldDB" id="A0A4Q2CYY0"/>